<dbReference type="EC" id="2.3.1.48" evidence="1"/>
<organism evidence="1 2">
    <name type="scientific">Dioscorea alata</name>
    <name type="common">Purple yam</name>
    <dbReference type="NCBI Taxonomy" id="55571"/>
    <lineage>
        <taxon>Eukaryota</taxon>
        <taxon>Viridiplantae</taxon>
        <taxon>Streptophyta</taxon>
        <taxon>Embryophyta</taxon>
        <taxon>Tracheophyta</taxon>
        <taxon>Spermatophyta</taxon>
        <taxon>Magnoliopsida</taxon>
        <taxon>Liliopsida</taxon>
        <taxon>Dioscoreales</taxon>
        <taxon>Dioscoreaceae</taxon>
        <taxon>Dioscorea</taxon>
    </lineage>
</organism>
<dbReference type="EMBL" id="CM037020">
    <property type="protein sequence ID" value="KAH7671324.1"/>
    <property type="molecule type" value="Genomic_DNA"/>
</dbReference>
<protein>
    <submittedName>
        <fullName evidence="1">Histone acetyltransferase protein</fullName>
        <ecNumber evidence="1">2.3.1.48</ecNumber>
    </submittedName>
</protein>
<proteinExistence type="predicted"/>
<gene>
    <name evidence="1" type="ORF">IHE45_10G085700</name>
</gene>
<keyword evidence="2" id="KW-1185">Reference proteome</keyword>
<keyword evidence="1" id="KW-0012">Acyltransferase</keyword>
<accession>A0ACB7VCS1</accession>
<evidence type="ECO:0000313" key="2">
    <source>
        <dbReference type="Proteomes" id="UP000827976"/>
    </source>
</evidence>
<comment type="caution">
    <text evidence="1">The sequence shown here is derived from an EMBL/GenBank/DDBJ whole genome shotgun (WGS) entry which is preliminary data.</text>
</comment>
<sequence>MEPLWMQNGSESGNKAMNGKFLVLNIGTNTVGVGNHCTFSKPSENFYPNPIERFSNQNNPGSAHTCSNSTWKEPSTQPSSNRNRVLKRNKDDHECISQNKKRKIGSSTSRSTRRKLNSATFDKNPSSASSADGNGIHVSEPGPPPWHLVSLLHLFGWKVVPRPEFDDHIYISPGGISYFSFSKAYEMFLQGTSKYNKDMAFVTPQSSNSSYVPWISIFDSRSVSQPAAITIAAASASTAAPPADSDCRTRGIDKSFAAMENIKATEPSLILEEASQPASLQGIDARDRTVVVDEWLRNRFSDVFNDKNSNHDMHGDASLPMVENLSLIGCRQSPIESNLYVSEASGNDSCLNVNGVSSDTMKQMPNTSVVENLVCNTSEAQVAERTACMPECEFMDIMVKNQSNEQSRDCKSPEVRRLSLLAQLDADLMAEASLLNLTKSLDNPVTRKDEEKPSDSRLHEKICSSISQRCRTGETKRMNRRNIGLNEKRQSNVAQPRSRRSSRINGKHVDADKELNKKVGADDNLSDSHMAVNGVATKDKEEATSNSSDVVTQENRPPGSDGTLISKQTNAEGSENQNVKIHERRESYMLRSTKKVKALMFTRSSASTKDIGEQPSLTEKCHPSSKTKRKAGKGKGVKKKTKSRGCGLTVRRNAKNNHHEVNQCHPKFSILSWLIDSGTLTENEKVVYIKGNRRVNTATGLITRGGIWCHCCEEVIPPSEFELHAGSNLHQPWDHICRMSGKSLMQCLTVAWEKEKRRRKPSHQTLGASDEDDSDDTCGVCADGGHLICCDACPSTFHQDCLMLKALPEGSWYCPYCRCPFCMVAEDGSYVASEVLTLHSCKQCGCKYHQECAWANAIGEMDSVQSSLCGINCQKVAAQLSDIVGITNPIEGGLSWTLLRRLDEEERGICRQISSLQMECNAKLSLALLVLHECFVPLVDQRTGVDKISQAVYNCGSNFNRLNYEGFYTIILEKNGEIITAATLRFHGTQLAEMPFIGTQPSYQRKGMCRHLLKAIESVLYSLDIKKLIIPAIPDLLETWTRSFGFRPLEQSDKDEIRNLSMMVFAGTTLLQKSICNTEETNTSRNICSRGDGANNIREAFEGGRRMRSNIIDTQRSTFSPGLFAILHPEVRTSV</sequence>
<name>A0ACB7VCS1_DIOAL</name>
<dbReference type="Proteomes" id="UP000827976">
    <property type="component" value="Chromosome 10"/>
</dbReference>
<reference evidence="2" key="1">
    <citation type="journal article" date="2022" name="Nat. Commun.">
        <title>Chromosome evolution and the genetic basis of agronomically important traits in greater yam.</title>
        <authorList>
            <person name="Bredeson J.V."/>
            <person name="Lyons J.B."/>
            <person name="Oniyinde I.O."/>
            <person name="Okereke N.R."/>
            <person name="Kolade O."/>
            <person name="Nnabue I."/>
            <person name="Nwadili C.O."/>
            <person name="Hribova E."/>
            <person name="Parker M."/>
            <person name="Nwogha J."/>
            <person name="Shu S."/>
            <person name="Carlson J."/>
            <person name="Kariba R."/>
            <person name="Muthemba S."/>
            <person name="Knop K."/>
            <person name="Barton G.J."/>
            <person name="Sherwood A.V."/>
            <person name="Lopez-Montes A."/>
            <person name="Asiedu R."/>
            <person name="Jamnadass R."/>
            <person name="Muchugi A."/>
            <person name="Goodstein D."/>
            <person name="Egesi C.N."/>
            <person name="Featherston J."/>
            <person name="Asfaw A."/>
            <person name="Simpson G.G."/>
            <person name="Dolezel J."/>
            <person name="Hendre P.S."/>
            <person name="Van Deynze A."/>
            <person name="Kumar P.L."/>
            <person name="Obidiegwu J.E."/>
            <person name="Bhattacharjee R."/>
            <person name="Rokhsar D.S."/>
        </authorList>
    </citation>
    <scope>NUCLEOTIDE SEQUENCE [LARGE SCALE GENOMIC DNA]</scope>
    <source>
        <strain evidence="2">cv. TDa95/00328</strain>
    </source>
</reference>
<keyword evidence="1" id="KW-0808">Transferase</keyword>
<evidence type="ECO:0000313" key="1">
    <source>
        <dbReference type="EMBL" id="KAH7671324.1"/>
    </source>
</evidence>